<feature type="compositionally biased region" description="Basic residues" evidence="2">
    <location>
        <begin position="1"/>
        <end position="12"/>
    </location>
</feature>
<feature type="region of interest" description="Disordered" evidence="2">
    <location>
        <begin position="596"/>
        <end position="746"/>
    </location>
</feature>
<feature type="compositionally biased region" description="Acidic residues" evidence="2">
    <location>
        <begin position="396"/>
        <end position="414"/>
    </location>
</feature>
<feature type="compositionally biased region" description="Polar residues" evidence="2">
    <location>
        <begin position="728"/>
        <end position="737"/>
    </location>
</feature>
<keyword evidence="3" id="KW-1133">Transmembrane helix</keyword>
<feature type="compositionally biased region" description="Acidic residues" evidence="2">
    <location>
        <begin position="422"/>
        <end position="434"/>
    </location>
</feature>
<feature type="compositionally biased region" description="Polar residues" evidence="2">
    <location>
        <begin position="435"/>
        <end position="446"/>
    </location>
</feature>
<sequence length="783" mass="83468">MPESRHRSHPLRPRQGTPSPINVTYPDPAYDPAVFSGAPIVINSPSDTKVGTDPPNVGLIVAAAVGALFALTLFGTLGVMLYWTYRERKQQQYNKIIYARQRWEELESQGLMGNDEGHSPMGPPGMEDYYSPSPKSATFDKTRNRLLIPESQLQTPLIPGLDGAALPSPRIPNLDRNGLPVSLTLRSNVPVAGLVPSSALPSMPILRPTHAPNEALVAAMKLAGVPDFERYEDEGMHIYQRLTEPAKHPPQRSPSPPPDDRGRYHYDDELQDDLIGSFHPMAVQTSRGIEMAQIQRGASGMDRPSPHPPEEPVPRQGVRGMDRPSPHPEQAGPHRGVNGSGMDRAHPEQPGPQRPAWGATPSTARPMTFGSQLPWQNPFVDSPPSPVAVAAAAEENGGDAVEEEDVEDGVDGEDDGSRQDDAQSDGQDDAESDNEGSNPYLQSPMSPRSPYVTSPSSPRSPHISSPRSYLVGQGWGAGNAPGPTARSRPVVVDARNRMSAPNNNTGPAIVSGAILVAEPAEIPPDSEVEGDSRTPAPVPRSKPKLPPPPAKPQPVPVPNHLGLDVAGGLAGRLDFGMDDIMAAGTVVQHALEGGEPAVGKASVDNAERSAVTVGNTGDTPNAQLQQISNHGDEGKAVTGRDTEDRQHNPESPLAPSPGSSRQDGPSASPIPPHPLPFLPPFTPFEDGSETPIVRTPPSPNPTPWTKSGEQSVDDETTPTVESPVALSPSESTTSKETLAQPPAPLKSVLRQWDDPVRPVKKKVSFAGTDAVFRPADDFDEDSE</sequence>
<feature type="region of interest" description="Disordered" evidence="2">
    <location>
        <begin position="295"/>
        <end position="508"/>
    </location>
</feature>
<dbReference type="PANTHER" id="PTHR13037:SF24">
    <property type="entry name" value="POLYCOMB PROTEIN PCL-RELATED"/>
    <property type="match status" value="1"/>
</dbReference>
<feature type="region of interest" description="Disordered" evidence="2">
    <location>
        <begin position="520"/>
        <end position="559"/>
    </location>
</feature>
<reference evidence="4 5" key="1">
    <citation type="journal article" date="2015" name="Genome Biol. Evol.">
        <title>Phylogenomic analyses indicate that early fungi evolved digesting cell walls of algal ancestors of land plants.</title>
        <authorList>
            <person name="Chang Y."/>
            <person name="Wang S."/>
            <person name="Sekimoto S."/>
            <person name="Aerts A.L."/>
            <person name="Choi C."/>
            <person name="Clum A."/>
            <person name="LaButti K.M."/>
            <person name="Lindquist E.A."/>
            <person name="Yee Ngan C."/>
            <person name="Ohm R.A."/>
            <person name="Salamov A.A."/>
            <person name="Grigoriev I.V."/>
            <person name="Spatafora J.W."/>
            <person name="Berbee M.L."/>
        </authorList>
    </citation>
    <scope>NUCLEOTIDE SEQUENCE [LARGE SCALE GENOMIC DNA]</scope>
    <source>
        <strain evidence="4 5">JEL478</strain>
    </source>
</reference>
<name>A0A139A216_GONPJ</name>
<dbReference type="Proteomes" id="UP000070544">
    <property type="component" value="Unassembled WGS sequence"/>
</dbReference>
<evidence type="ECO:0000313" key="5">
    <source>
        <dbReference type="Proteomes" id="UP000070544"/>
    </source>
</evidence>
<feature type="compositionally biased region" description="Basic and acidic residues" evidence="2">
    <location>
        <begin position="304"/>
        <end position="313"/>
    </location>
</feature>
<protein>
    <submittedName>
        <fullName evidence="4">Uncharacterized protein</fullName>
    </submittedName>
</protein>
<feature type="compositionally biased region" description="Pro residues" evidence="2">
    <location>
        <begin position="536"/>
        <end position="557"/>
    </location>
</feature>
<feature type="compositionally biased region" description="Polar residues" evidence="2">
    <location>
        <begin position="360"/>
        <end position="375"/>
    </location>
</feature>
<keyword evidence="5" id="KW-1185">Reference proteome</keyword>
<feature type="compositionally biased region" description="Low complexity" evidence="2">
    <location>
        <begin position="454"/>
        <end position="468"/>
    </location>
</feature>
<evidence type="ECO:0000313" key="4">
    <source>
        <dbReference type="EMBL" id="KXS10812.1"/>
    </source>
</evidence>
<feature type="region of interest" description="Disordered" evidence="2">
    <location>
        <begin position="1"/>
        <end position="22"/>
    </location>
</feature>
<organism evidence="4 5">
    <name type="scientific">Gonapodya prolifera (strain JEL478)</name>
    <name type="common">Monoblepharis prolifera</name>
    <dbReference type="NCBI Taxonomy" id="1344416"/>
    <lineage>
        <taxon>Eukaryota</taxon>
        <taxon>Fungi</taxon>
        <taxon>Fungi incertae sedis</taxon>
        <taxon>Chytridiomycota</taxon>
        <taxon>Chytridiomycota incertae sedis</taxon>
        <taxon>Monoblepharidomycetes</taxon>
        <taxon>Monoblepharidales</taxon>
        <taxon>Gonapodyaceae</taxon>
        <taxon>Gonapodya</taxon>
    </lineage>
</organism>
<evidence type="ECO:0000256" key="2">
    <source>
        <dbReference type="SAM" id="MobiDB-lite"/>
    </source>
</evidence>
<keyword evidence="3" id="KW-0472">Membrane</keyword>
<dbReference type="PANTHER" id="PTHR13037">
    <property type="entry name" value="FORMIN"/>
    <property type="match status" value="1"/>
</dbReference>
<dbReference type="AlphaFoldDB" id="A0A139A216"/>
<feature type="transmembrane region" description="Helical" evidence="3">
    <location>
        <begin position="59"/>
        <end position="85"/>
    </location>
</feature>
<feature type="region of interest" description="Disordered" evidence="2">
    <location>
        <begin position="241"/>
        <end position="266"/>
    </location>
</feature>
<feature type="compositionally biased region" description="Polar residues" evidence="2">
    <location>
        <begin position="612"/>
        <end position="629"/>
    </location>
</feature>
<accession>A0A139A216</accession>
<keyword evidence="3" id="KW-0812">Transmembrane</keyword>
<evidence type="ECO:0000256" key="3">
    <source>
        <dbReference type="SAM" id="Phobius"/>
    </source>
</evidence>
<feature type="compositionally biased region" description="Pro residues" evidence="2">
    <location>
        <begin position="668"/>
        <end position="682"/>
    </location>
</feature>
<dbReference type="OrthoDB" id="10644577at2759"/>
<keyword evidence="1" id="KW-0945">Host-virus interaction</keyword>
<dbReference type="EMBL" id="KQ965814">
    <property type="protein sequence ID" value="KXS10812.1"/>
    <property type="molecule type" value="Genomic_DNA"/>
</dbReference>
<evidence type="ECO:0000256" key="1">
    <source>
        <dbReference type="ARBA" id="ARBA00022581"/>
    </source>
</evidence>
<feature type="compositionally biased region" description="Basic and acidic residues" evidence="2">
    <location>
        <begin position="630"/>
        <end position="648"/>
    </location>
</feature>
<gene>
    <name evidence="4" type="ORF">M427DRAFT_138890</name>
</gene>
<proteinExistence type="predicted"/>